<dbReference type="EMBL" id="JAPDDT010000014">
    <property type="protein sequence ID" value="MCW1925358.1"/>
    <property type="molecule type" value="Genomic_DNA"/>
</dbReference>
<dbReference type="InterPro" id="IPR036515">
    <property type="entry name" value="Transposase_17_sf"/>
</dbReference>
<dbReference type="InterPro" id="IPR002686">
    <property type="entry name" value="Transposase_17"/>
</dbReference>
<dbReference type="RefSeq" id="WP_264489466.1">
    <property type="nucleotide sequence ID" value="NZ_JAPDDT010000014.1"/>
</dbReference>
<evidence type="ECO:0000313" key="3">
    <source>
        <dbReference type="Proteomes" id="UP001320876"/>
    </source>
</evidence>
<evidence type="ECO:0000313" key="2">
    <source>
        <dbReference type="EMBL" id="MCW1925358.1"/>
    </source>
</evidence>
<keyword evidence="3" id="KW-1185">Reference proteome</keyword>
<dbReference type="Pfam" id="PF01797">
    <property type="entry name" value="Y1_Tnp"/>
    <property type="match status" value="1"/>
</dbReference>
<reference evidence="2 3" key="1">
    <citation type="submission" date="2022-10" db="EMBL/GenBank/DDBJ databases">
        <title>Luteolibacter arcticus strain CCTCC AB 2014275, whole genome shotgun sequencing project.</title>
        <authorList>
            <person name="Zhao G."/>
            <person name="Shen L."/>
        </authorList>
    </citation>
    <scope>NUCLEOTIDE SEQUENCE [LARGE SCALE GENOMIC DNA]</scope>
    <source>
        <strain evidence="2 3">CCTCC AB 2014275</strain>
    </source>
</reference>
<dbReference type="SMART" id="SM01321">
    <property type="entry name" value="Y1_Tnp"/>
    <property type="match status" value="1"/>
</dbReference>
<dbReference type="InterPro" id="IPR052715">
    <property type="entry name" value="RAYT_transposase"/>
</dbReference>
<proteinExistence type="predicted"/>
<protein>
    <submittedName>
        <fullName evidence="2">Transposase</fullName>
    </submittedName>
</protein>
<gene>
    <name evidence="2" type="ORF">OKA05_22550</name>
</gene>
<name>A0ABT3GPB8_9BACT</name>
<dbReference type="SUPFAM" id="SSF143422">
    <property type="entry name" value="Transposase IS200-like"/>
    <property type="match status" value="1"/>
</dbReference>
<dbReference type="Gene3D" id="3.30.70.1290">
    <property type="entry name" value="Transposase IS200-like"/>
    <property type="match status" value="1"/>
</dbReference>
<evidence type="ECO:0000259" key="1">
    <source>
        <dbReference type="SMART" id="SM01321"/>
    </source>
</evidence>
<dbReference type="PANTHER" id="PTHR36966:SF1">
    <property type="entry name" value="REP-ASSOCIATED TYROSINE TRANSPOSASE"/>
    <property type="match status" value="1"/>
</dbReference>
<feature type="domain" description="Transposase IS200-like" evidence="1">
    <location>
        <begin position="24"/>
        <end position="198"/>
    </location>
</feature>
<organism evidence="2 3">
    <name type="scientific">Luteolibacter arcticus</name>
    <dbReference type="NCBI Taxonomy" id="1581411"/>
    <lineage>
        <taxon>Bacteria</taxon>
        <taxon>Pseudomonadati</taxon>
        <taxon>Verrucomicrobiota</taxon>
        <taxon>Verrucomicrobiia</taxon>
        <taxon>Verrucomicrobiales</taxon>
        <taxon>Verrucomicrobiaceae</taxon>
        <taxon>Luteolibacter</taxon>
    </lineage>
</organism>
<dbReference type="PANTHER" id="PTHR36966">
    <property type="entry name" value="REP-ASSOCIATED TYROSINE TRANSPOSASE"/>
    <property type="match status" value="1"/>
</dbReference>
<comment type="caution">
    <text evidence="2">The sequence shown here is derived from an EMBL/GenBank/DDBJ whole genome shotgun (WGS) entry which is preliminary data.</text>
</comment>
<sequence length="213" mass="25192">MDFRFFDPSIPVSVTKGHLPHWDQEGATYFITWRTADSIPKDVWTRWRWQRSRWLRENGIDPEDADWRKQVEALPEERHRDFRSFSRALERELDSCHGACPLRIPECAAIVAGALHYFDADRYLLGDYAIMPNHVHVLVGGIPRDQMLQQVESWKHWSASRINRHLGRRGRFWQDESCDHLVRSEAAFHKLRSYIAGNPVKLRPGEFVHWVRP</sequence>
<accession>A0ABT3GPB8</accession>
<dbReference type="Proteomes" id="UP001320876">
    <property type="component" value="Unassembled WGS sequence"/>
</dbReference>